<keyword evidence="1 10" id="KW-0540">Nuclease</keyword>
<accession>A0A0N0UVR5</accession>
<feature type="binding site" evidence="10">
    <location>
        <position position="203"/>
    </location>
    <ligand>
        <name>Mn(2+)</name>
        <dbReference type="ChEBI" id="CHEBI:29035"/>
    </ligand>
</feature>
<dbReference type="NCBIfam" id="TIGR00287">
    <property type="entry name" value="cas1"/>
    <property type="match status" value="1"/>
</dbReference>
<evidence type="ECO:0000256" key="4">
    <source>
        <dbReference type="ARBA" id="ARBA00022801"/>
    </source>
</evidence>
<proteinExistence type="inferred from homology"/>
<dbReference type="InterPro" id="IPR002729">
    <property type="entry name" value="CRISPR-assoc_Cas1"/>
</dbReference>
<keyword evidence="4 10" id="KW-0378">Hydrolase</keyword>
<protein>
    <recommendedName>
        <fullName evidence="10">CRISPR-associated endonuclease Cas1</fullName>
        <ecNumber evidence="10">3.1.-.-</ecNumber>
    </recommendedName>
</protein>
<evidence type="ECO:0000256" key="6">
    <source>
        <dbReference type="ARBA" id="ARBA00023118"/>
    </source>
</evidence>
<evidence type="ECO:0000256" key="1">
    <source>
        <dbReference type="ARBA" id="ARBA00022722"/>
    </source>
</evidence>
<dbReference type="GO" id="GO:0016787">
    <property type="term" value="F:hydrolase activity"/>
    <property type="evidence" value="ECO:0007669"/>
    <property type="project" value="UniProtKB-KW"/>
</dbReference>
<dbReference type="Gene3D" id="1.20.120.920">
    <property type="entry name" value="CRISPR-associated endonuclease Cas1, C-terminal domain"/>
    <property type="match status" value="1"/>
</dbReference>
<keyword evidence="5 10" id="KW-0460">Magnesium</keyword>
<evidence type="ECO:0000313" key="12">
    <source>
        <dbReference type="Proteomes" id="UP000037749"/>
    </source>
</evidence>
<evidence type="ECO:0000256" key="10">
    <source>
        <dbReference type="HAMAP-Rule" id="MF_01470"/>
    </source>
</evidence>
<keyword evidence="3 10" id="KW-0255">Endonuclease</keyword>
<comment type="cofactor">
    <cofactor evidence="10">
        <name>Mg(2+)</name>
        <dbReference type="ChEBI" id="CHEBI:18420"/>
    </cofactor>
    <cofactor evidence="10">
        <name>Mn(2+)</name>
        <dbReference type="ChEBI" id="CHEBI:29035"/>
    </cofactor>
</comment>
<dbReference type="PANTHER" id="PTHR34353">
    <property type="entry name" value="CRISPR-ASSOCIATED ENDONUCLEASE CAS1 1"/>
    <property type="match status" value="1"/>
</dbReference>
<dbReference type="RefSeq" id="WP_053796415.1">
    <property type="nucleotide sequence ID" value="NZ_JXCZ01000014.1"/>
</dbReference>
<keyword evidence="8 10" id="KW-0464">Manganese</keyword>
<organism evidence="11 12">
    <name type="scientific">Apilactobacillus kunkeei</name>
    <dbReference type="NCBI Taxonomy" id="148814"/>
    <lineage>
        <taxon>Bacteria</taxon>
        <taxon>Bacillati</taxon>
        <taxon>Bacillota</taxon>
        <taxon>Bacilli</taxon>
        <taxon>Lactobacillales</taxon>
        <taxon>Lactobacillaceae</taxon>
        <taxon>Apilactobacillus</taxon>
    </lineage>
</organism>
<dbReference type="InterPro" id="IPR042206">
    <property type="entry name" value="CRISPR-assoc_Cas1_C"/>
</dbReference>
<dbReference type="Proteomes" id="UP000037749">
    <property type="component" value="Unassembled WGS sequence"/>
</dbReference>
<evidence type="ECO:0000256" key="8">
    <source>
        <dbReference type="ARBA" id="ARBA00023211"/>
    </source>
</evidence>
<dbReference type="AlphaFoldDB" id="A0A0N0UVR5"/>
<dbReference type="GO" id="GO:0004520">
    <property type="term" value="F:DNA endonuclease activity"/>
    <property type="evidence" value="ECO:0007669"/>
    <property type="project" value="InterPro"/>
</dbReference>
<feature type="binding site" evidence="10">
    <location>
        <position position="147"/>
    </location>
    <ligand>
        <name>Mn(2+)</name>
        <dbReference type="ChEBI" id="CHEBI:29035"/>
    </ligand>
</feature>
<dbReference type="Pfam" id="PF01867">
    <property type="entry name" value="Cas_Cas1"/>
    <property type="match status" value="1"/>
</dbReference>
<evidence type="ECO:0000256" key="5">
    <source>
        <dbReference type="ARBA" id="ARBA00022842"/>
    </source>
</evidence>
<dbReference type="InterPro" id="IPR050646">
    <property type="entry name" value="Cas1"/>
</dbReference>
<dbReference type="PANTHER" id="PTHR34353:SF2">
    <property type="entry name" value="CRISPR-ASSOCIATED ENDONUCLEASE CAS1 1"/>
    <property type="match status" value="1"/>
</dbReference>
<sequence length="301" mass="34601">MGWRSVIISHHAKISYSSNCMIVQTIEGINKVPIDDIYLLLISTTQAVITTELINQLNKVNAKIIFSDERGNPACETINNYPNNRNVDVINKQFLWDDGRKEILWTKIVTRKMLNQISVLNYNNIEGVEELNSEIDKIEVGDSSNREAVVARKYFKLLYDNNFNRRENNEINAALNYGYSLLLSNFNREIVSSGFLTHIGIHHHSMENEFNLGSDLMEPFRPIIDYWVSSKKFNSLTPDIKFGLVEILNMEIKYNDKSMLVKTAINKYVNDCLDYLNTGKTNDLKVELINEVPNNAINDNV</sequence>
<dbReference type="NCBIfam" id="TIGR03639">
    <property type="entry name" value="cas1_NMENI"/>
    <property type="match status" value="1"/>
</dbReference>
<evidence type="ECO:0000256" key="7">
    <source>
        <dbReference type="ARBA" id="ARBA00023125"/>
    </source>
</evidence>
<keyword evidence="6 10" id="KW-0051">Antiviral defense</keyword>
<keyword evidence="7 10" id="KW-0238">DNA-binding</keyword>
<comment type="caution">
    <text evidence="11">The sequence shown here is derived from an EMBL/GenBank/DDBJ whole genome shotgun (WGS) entry which is preliminary data.</text>
</comment>
<dbReference type="InterPro" id="IPR019855">
    <property type="entry name" value="CRISPR-assoc_Cas1_NMENI"/>
</dbReference>
<comment type="function">
    <text evidence="10">CRISPR (clustered regularly interspaced short palindromic repeat), is an adaptive immune system that provides protection against mobile genetic elements (viruses, transposable elements and conjugative plasmids). CRISPR clusters contain spacers, sequences complementary to antecedent mobile elements, and target invading nucleic acids. CRISPR clusters are transcribed and processed into CRISPR RNA (crRNA). Acts as a dsDNA endonuclease. Involved in the integration of spacer DNA into the CRISPR cassette.</text>
</comment>
<dbReference type="PATRIC" id="fig|148814.9.peg.468"/>
<dbReference type="EC" id="3.1.-.-" evidence="10"/>
<name>A0A0N0UVR5_9LACO</name>
<dbReference type="GO" id="GO:0051607">
    <property type="term" value="P:defense response to virus"/>
    <property type="evidence" value="ECO:0007669"/>
    <property type="project" value="UniProtKB-UniRule"/>
</dbReference>
<dbReference type="Gene3D" id="3.100.10.20">
    <property type="entry name" value="CRISPR-associated endonuclease Cas1, N-terminal domain"/>
    <property type="match status" value="1"/>
</dbReference>
<keyword evidence="2 10" id="KW-0479">Metal-binding</keyword>
<comment type="similarity">
    <text evidence="10">Belongs to the CRISPR-associated endonuclease Cas1 family.</text>
</comment>
<dbReference type="GO" id="GO:0003677">
    <property type="term" value="F:DNA binding"/>
    <property type="evidence" value="ECO:0007669"/>
    <property type="project" value="UniProtKB-KW"/>
</dbReference>
<evidence type="ECO:0000256" key="2">
    <source>
        <dbReference type="ARBA" id="ARBA00022723"/>
    </source>
</evidence>
<dbReference type="InterPro" id="IPR042211">
    <property type="entry name" value="CRISPR-assoc_Cas1_N"/>
</dbReference>
<evidence type="ECO:0000256" key="3">
    <source>
        <dbReference type="ARBA" id="ARBA00022759"/>
    </source>
</evidence>
<comment type="subunit">
    <text evidence="9 10">Homodimer, forms a heterotetramer with a Cas2 homodimer.</text>
</comment>
<reference evidence="11 12" key="1">
    <citation type="journal article" date="2015" name="Genome Biol. Evol.">
        <title>Functionally Structured Genomes in Lactobacillus kunkeei Colonizing the Honey Crop and Food Products of Honeybees and Stingless Bees.</title>
        <authorList>
            <person name="Tamarit D."/>
            <person name="Ellegaard K.M."/>
            <person name="Wikander J."/>
            <person name="Olofsson T."/>
            <person name="Vasquez A."/>
            <person name="Andersson S.G."/>
        </authorList>
    </citation>
    <scope>NUCLEOTIDE SEQUENCE [LARGE SCALE GENOMIC DNA]</scope>
    <source>
        <strain evidence="11 12">LAla</strain>
    </source>
</reference>
<dbReference type="GO" id="GO:0043571">
    <property type="term" value="P:maintenance of CRISPR repeat elements"/>
    <property type="evidence" value="ECO:0007669"/>
    <property type="project" value="UniProtKB-UniRule"/>
</dbReference>
<gene>
    <name evidence="10 11" type="primary">cas1</name>
    <name evidence="11" type="ORF">RZ72_10190</name>
</gene>
<feature type="binding site" evidence="10">
    <location>
        <position position="218"/>
    </location>
    <ligand>
        <name>Mn(2+)</name>
        <dbReference type="ChEBI" id="CHEBI:29035"/>
    </ligand>
</feature>
<evidence type="ECO:0000256" key="9">
    <source>
        <dbReference type="ARBA" id="ARBA00038592"/>
    </source>
</evidence>
<dbReference type="EMBL" id="JXCZ01000014">
    <property type="protein sequence ID" value="KOY79409.1"/>
    <property type="molecule type" value="Genomic_DNA"/>
</dbReference>
<dbReference type="GO" id="GO:0046872">
    <property type="term" value="F:metal ion binding"/>
    <property type="evidence" value="ECO:0007669"/>
    <property type="project" value="UniProtKB-UniRule"/>
</dbReference>
<evidence type="ECO:0000313" key="11">
    <source>
        <dbReference type="EMBL" id="KOY79409.1"/>
    </source>
</evidence>
<dbReference type="HAMAP" id="MF_01470">
    <property type="entry name" value="Cas1"/>
    <property type="match status" value="1"/>
</dbReference>